<dbReference type="STRING" id="1121325.SAMN04515677_102526"/>
<organism evidence="2 3">
    <name type="scientific">Romboutsia lituseburensis DSM 797</name>
    <dbReference type="NCBI Taxonomy" id="1121325"/>
    <lineage>
        <taxon>Bacteria</taxon>
        <taxon>Bacillati</taxon>
        <taxon>Bacillota</taxon>
        <taxon>Clostridia</taxon>
        <taxon>Peptostreptococcales</taxon>
        <taxon>Peptostreptococcaceae</taxon>
        <taxon>Romboutsia</taxon>
    </lineage>
</organism>
<evidence type="ECO:0000256" key="1">
    <source>
        <dbReference type="SAM" id="Coils"/>
    </source>
</evidence>
<dbReference type="RefSeq" id="WP_092724684.1">
    <property type="nucleotide sequence ID" value="NZ_FNGW01000002.1"/>
</dbReference>
<sequence length="157" mass="19267">MNINEANYRMFEIYAREYKKNIKENNEDQILNIEYKMNEISEELTKYTKEFCKLDIEFYQNSKELPDPIKYFMDNGEILEPYEYINNTCWEGFWKKCSGKDLEYFMSYLEYPIIYPKHENYLDNDRNLIKVFKKETGFSKIPYGIKCAQVINEKYFR</sequence>
<dbReference type="EMBL" id="FNGW01000002">
    <property type="protein sequence ID" value="SDL60684.1"/>
    <property type="molecule type" value="Genomic_DNA"/>
</dbReference>
<keyword evidence="3" id="KW-1185">Reference proteome</keyword>
<dbReference type="Proteomes" id="UP000199068">
    <property type="component" value="Unassembled WGS sequence"/>
</dbReference>
<gene>
    <name evidence="2" type="ORF">SAMN04515677_102526</name>
</gene>
<proteinExistence type="predicted"/>
<protein>
    <submittedName>
        <fullName evidence="2">Uncharacterized protein</fullName>
    </submittedName>
</protein>
<evidence type="ECO:0000313" key="2">
    <source>
        <dbReference type="EMBL" id="SDL60684.1"/>
    </source>
</evidence>
<keyword evidence="1" id="KW-0175">Coiled coil</keyword>
<dbReference type="AlphaFoldDB" id="A0A1G9LFN4"/>
<accession>A0A1G9LFN4</accession>
<name>A0A1G9LFN4_9FIRM</name>
<evidence type="ECO:0000313" key="3">
    <source>
        <dbReference type="Proteomes" id="UP000199068"/>
    </source>
</evidence>
<reference evidence="2 3" key="1">
    <citation type="submission" date="2016-10" db="EMBL/GenBank/DDBJ databases">
        <authorList>
            <person name="de Groot N.N."/>
        </authorList>
    </citation>
    <scope>NUCLEOTIDE SEQUENCE [LARGE SCALE GENOMIC DNA]</scope>
    <source>
        <strain evidence="2 3">DSM 797</strain>
    </source>
</reference>
<feature type="coiled-coil region" evidence="1">
    <location>
        <begin position="23"/>
        <end position="50"/>
    </location>
</feature>